<protein>
    <recommendedName>
        <fullName evidence="4">Nucleotide exchange factor GrpE</fullName>
    </recommendedName>
</protein>
<gene>
    <name evidence="3" type="ORF">MNBD_GAMMA12-820</name>
</gene>
<evidence type="ECO:0008006" key="4">
    <source>
        <dbReference type="Google" id="ProtNLM"/>
    </source>
</evidence>
<keyword evidence="2" id="KW-0812">Transmembrane</keyword>
<sequence length="371" mass="41945">MLISMTCVTHKNFIINLRVLLCLLLSCVIYSTESAPGFLESLDLAPDVIVETGSSNDQKTITKPTANILSVENPNSIVQKTTDLPLKQSATSANTIKRNSSKLTLTSNAMELPEMWHYVLLTLIALVFMAILMVLLRIYKNTREVESADNIVHQIKNLSNDIEEQNRSVRDVKLRIQKTENSFLKVLAHHIDDKNEQLLKDVDMQLHDFAAIHKSSGQQYSMISSRIGDIENLLGSLKEFVAEQKQEIRRMQDGYDWSVVNGLCLGIIEVLDNLDEEINSSNKDTEISYLSDARGLLLTMLESHNVAELKPDSEKDYSQLESDENLEITFCDSDDNDEQGKISKILQSSFVYEGAQGDNRTIRRAKIEVYR</sequence>
<accession>A0A3B0YI38</accession>
<organism evidence="3">
    <name type="scientific">hydrothermal vent metagenome</name>
    <dbReference type="NCBI Taxonomy" id="652676"/>
    <lineage>
        <taxon>unclassified sequences</taxon>
        <taxon>metagenomes</taxon>
        <taxon>ecological metagenomes</taxon>
    </lineage>
</organism>
<keyword evidence="2" id="KW-0472">Membrane</keyword>
<keyword evidence="2" id="KW-1133">Transmembrane helix</keyword>
<dbReference type="EMBL" id="UOFL01000202">
    <property type="protein sequence ID" value="VAW80608.1"/>
    <property type="molecule type" value="Genomic_DNA"/>
</dbReference>
<name>A0A3B0YI38_9ZZZZ</name>
<evidence type="ECO:0000313" key="3">
    <source>
        <dbReference type="EMBL" id="VAW80608.1"/>
    </source>
</evidence>
<evidence type="ECO:0000256" key="2">
    <source>
        <dbReference type="SAM" id="Phobius"/>
    </source>
</evidence>
<dbReference type="AlphaFoldDB" id="A0A3B0YI38"/>
<proteinExistence type="predicted"/>
<keyword evidence="1" id="KW-0175">Coiled coil</keyword>
<reference evidence="3" key="1">
    <citation type="submission" date="2018-06" db="EMBL/GenBank/DDBJ databases">
        <authorList>
            <person name="Zhirakovskaya E."/>
        </authorList>
    </citation>
    <scope>NUCLEOTIDE SEQUENCE</scope>
</reference>
<feature type="transmembrane region" description="Helical" evidence="2">
    <location>
        <begin position="115"/>
        <end position="136"/>
    </location>
</feature>
<feature type="coiled-coil region" evidence="1">
    <location>
        <begin position="148"/>
        <end position="182"/>
    </location>
</feature>
<evidence type="ECO:0000256" key="1">
    <source>
        <dbReference type="SAM" id="Coils"/>
    </source>
</evidence>